<feature type="binding site" evidence="10">
    <location>
        <begin position="97"/>
        <end position="107"/>
    </location>
    <ligand>
        <name>ATP</name>
        <dbReference type="ChEBI" id="CHEBI:30616"/>
    </ligand>
</feature>
<sequence length="295" mass="31473">MARIAEFAPAKINLCLHVTGQREDGYHLLETIVMFADIGDRVHVEAAREDRFSLSGPFAPELDAARDNIVVRARDMLRDAFPDIARPVSIHLEKNLPVASGIGGGSADAAASLKALRALWRIPQNADLADLALQLGADVPMCLAGQPLVARGIGERIALLPSVAPLPIVLANPLTGVSTPEIFSRLASKTNPGIPEISSISGFHQLIDFLKDLRNDLELPARTIAPEIDTINRALQDAGAALARMSGSGATCFGLYPSLEDAQSAASELQRRFPRWYVAAGRCIGSQNATGKAMQ</sequence>
<keyword evidence="5 10" id="KW-0547">Nucleotide-binding</keyword>
<dbReference type="Gene3D" id="3.30.70.890">
    <property type="entry name" value="GHMP kinase, C-terminal domain"/>
    <property type="match status" value="1"/>
</dbReference>
<dbReference type="GO" id="GO:0005524">
    <property type="term" value="F:ATP binding"/>
    <property type="evidence" value="ECO:0007669"/>
    <property type="project" value="UniProtKB-UniRule"/>
</dbReference>
<evidence type="ECO:0000256" key="7">
    <source>
        <dbReference type="ARBA" id="ARBA00022840"/>
    </source>
</evidence>
<dbReference type="InterPro" id="IPR020568">
    <property type="entry name" value="Ribosomal_Su5_D2-typ_SF"/>
</dbReference>
<evidence type="ECO:0000256" key="9">
    <source>
        <dbReference type="ARBA" id="ARBA00032554"/>
    </source>
</evidence>
<feature type="domain" description="GHMP kinase C-terminal" evidence="12">
    <location>
        <begin position="202"/>
        <end position="274"/>
    </location>
</feature>
<evidence type="ECO:0000256" key="2">
    <source>
        <dbReference type="ARBA" id="ARBA00012052"/>
    </source>
</evidence>
<feature type="active site" evidence="10">
    <location>
        <position position="11"/>
    </location>
</feature>
<dbReference type="EMBL" id="JAICBX010000005">
    <property type="protein sequence ID" value="MBW8640224.1"/>
    <property type="molecule type" value="Genomic_DNA"/>
</dbReference>
<organism evidence="13 14">
    <name type="scientific">Flavimaribacter sediminis</name>
    <dbReference type="NCBI Taxonomy" id="2865987"/>
    <lineage>
        <taxon>Bacteria</taxon>
        <taxon>Pseudomonadati</taxon>
        <taxon>Pseudomonadota</taxon>
        <taxon>Alphaproteobacteria</taxon>
        <taxon>Hyphomicrobiales</taxon>
        <taxon>Rhizobiaceae</taxon>
        <taxon>Flavimaribacter</taxon>
    </lineage>
</organism>
<keyword evidence="8 10" id="KW-0414">Isoprene biosynthesis</keyword>
<keyword evidence="14" id="KW-1185">Reference proteome</keyword>
<dbReference type="GO" id="GO:0050515">
    <property type="term" value="F:4-(cytidine 5'-diphospho)-2-C-methyl-D-erythritol kinase activity"/>
    <property type="evidence" value="ECO:0007669"/>
    <property type="project" value="UniProtKB-UniRule"/>
</dbReference>
<evidence type="ECO:0000313" key="14">
    <source>
        <dbReference type="Proteomes" id="UP001196509"/>
    </source>
</evidence>
<dbReference type="InterPro" id="IPR006204">
    <property type="entry name" value="GHMP_kinase_N_dom"/>
</dbReference>
<evidence type="ECO:0000256" key="5">
    <source>
        <dbReference type="ARBA" id="ARBA00022741"/>
    </source>
</evidence>
<dbReference type="InterPro" id="IPR004424">
    <property type="entry name" value="IspE"/>
</dbReference>
<evidence type="ECO:0000256" key="10">
    <source>
        <dbReference type="HAMAP-Rule" id="MF_00061"/>
    </source>
</evidence>
<dbReference type="PANTHER" id="PTHR43527:SF2">
    <property type="entry name" value="4-DIPHOSPHOCYTIDYL-2-C-METHYL-D-ERYTHRITOL KINASE, CHLOROPLASTIC"/>
    <property type="match status" value="1"/>
</dbReference>
<dbReference type="Proteomes" id="UP001196509">
    <property type="component" value="Unassembled WGS sequence"/>
</dbReference>
<dbReference type="SUPFAM" id="SSF55060">
    <property type="entry name" value="GHMP Kinase, C-terminal domain"/>
    <property type="match status" value="1"/>
</dbReference>
<dbReference type="RefSeq" id="WP_220230936.1">
    <property type="nucleotide sequence ID" value="NZ_JAICBX010000005.1"/>
</dbReference>
<name>A0AAE3D2W8_9HYPH</name>
<dbReference type="InterPro" id="IPR014721">
    <property type="entry name" value="Ribsml_uS5_D2-typ_fold_subgr"/>
</dbReference>
<evidence type="ECO:0000256" key="3">
    <source>
        <dbReference type="ARBA" id="ARBA00017473"/>
    </source>
</evidence>
<accession>A0AAE3D2W8</accession>
<dbReference type="GO" id="GO:0019288">
    <property type="term" value="P:isopentenyl diphosphate biosynthetic process, methylerythritol 4-phosphate pathway"/>
    <property type="evidence" value="ECO:0007669"/>
    <property type="project" value="UniProtKB-UniRule"/>
</dbReference>
<comment type="caution">
    <text evidence="13">The sequence shown here is derived from an EMBL/GenBank/DDBJ whole genome shotgun (WGS) entry which is preliminary data.</text>
</comment>
<dbReference type="SUPFAM" id="SSF54211">
    <property type="entry name" value="Ribosomal protein S5 domain 2-like"/>
    <property type="match status" value="1"/>
</dbReference>
<comment type="similarity">
    <text evidence="1 10">Belongs to the GHMP kinase family. IspE subfamily.</text>
</comment>
<dbReference type="InterPro" id="IPR036554">
    <property type="entry name" value="GHMP_kinase_C_sf"/>
</dbReference>
<gene>
    <name evidence="10" type="primary">ispE</name>
    <name evidence="13" type="ORF">K1W69_23725</name>
</gene>
<evidence type="ECO:0000256" key="6">
    <source>
        <dbReference type="ARBA" id="ARBA00022777"/>
    </source>
</evidence>
<dbReference type="Pfam" id="PF00288">
    <property type="entry name" value="GHMP_kinases_N"/>
    <property type="match status" value="1"/>
</dbReference>
<proteinExistence type="inferred from homology"/>
<keyword evidence="6 10" id="KW-0418">Kinase</keyword>
<reference evidence="13" key="1">
    <citation type="submission" date="2021-08" db="EMBL/GenBank/DDBJ databases">
        <title>Hoeflea bacterium WL0058 sp. nov., isolated from the sediment.</title>
        <authorList>
            <person name="Wang L."/>
            <person name="Zhang D."/>
        </authorList>
    </citation>
    <scope>NUCLEOTIDE SEQUENCE</scope>
    <source>
        <strain evidence="13">WL0058</strain>
    </source>
</reference>
<dbReference type="Gene3D" id="3.30.230.10">
    <property type="match status" value="1"/>
</dbReference>
<protein>
    <recommendedName>
        <fullName evidence="3 10">4-diphosphocytidyl-2-C-methyl-D-erythritol kinase</fullName>
        <shortName evidence="10">CMK</shortName>
        <ecNumber evidence="2 10">2.7.1.148</ecNumber>
    </recommendedName>
    <alternativeName>
        <fullName evidence="9 10">4-(cytidine-5'-diphospho)-2-C-methyl-D-erythritol kinase</fullName>
    </alternativeName>
</protein>
<comment type="catalytic activity">
    <reaction evidence="10">
        <text>4-CDP-2-C-methyl-D-erythritol + ATP = 4-CDP-2-C-methyl-D-erythritol 2-phosphate + ADP + H(+)</text>
        <dbReference type="Rhea" id="RHEA:18437"/>
        <dbReference type="ChEBI" id="CHEBI:15378"/>
        <dbReference type="ChEBI" id="CHEBI:30616"/>
        <dbReference type="ChEBI" id="CHEBI:57823"/>
        <dbReference type="ChEBI" id="CHEBI:57919"/>
        <dbReference type="ChEBI" id="CHEBI:456216"/>
        <dbReference type="EC" id="2.7.1.148"/>
    </reaction>
</comment>
<dbReference type="PIRSF" id="PIRSF010376">
    <property type="entry name" value="IspE"/>
    <property type="match status" value="1"/>
</dbReference>
<dbReference type="GO" id="GO:0016114">
    <property type="term" value="P:terpenoid biosynthetic process"/>
    <property type="evidence" value="ECO:0007669"/>
    <property type="project" value="UniProtKB-UniRule"/>
</dbReference>
<dbReference type="PANTHER" id="PTHR43527">
    <property type="entry name" value="4-DIPHOSPHOCYTIDYL-2-C-METHYL-D-ERYTHRITOL KINASE, CHLOROPLASTIC"/>
    <property type="match status" value="1"/>
</dbReference>
<dbReference type="HAMAP" id="MF_00061">
    <property type="entry name" value="IspE"/>
    <property type="match status" value="1"/>
</dbReference>
<feature type="domain" description="GHMP kinase N-terminal" evidence="11">
    <location>
        <begin position="68"/>
        <end position="145"/>
    </location>
</feature>
<dbReference type="AlphaFoldDB" id="A0AAE3D2W8"/>
<evidence type="ECO:0000259" key="12">
    <source>
        <dbReference type="Pfam" id="PF08544"/>
    </source>
</evidence>
<dbReference type="EC" id="2.7.1.148" evidence="2 10"/>
<keyword evidence="7 10" id="KW-0067">ATP-binding</keyword>
<comment type="pathway">
    <text evidence="10">Isoprenoid biosynthesis; isopentenyl diphosphate biosynthesis via DXP pathway; isopentenyl diphosphate from 1-deoxy-D-xylulose 5-phosphate: step 3/6.</text>
</comment>
<dbReference type="NCBIfam" id="NF011202">
    <property type="entry name" value="PRK14608.1"/>
    <property type="match status" value="1"/>
</dbReference>
<evidence type="ECO:0000256" key="4">
    <source>
        <dbReference type="ARBA" id="ARBA00022679"/>
    </source>
</evidence>
<dbReference type="Pfam" id="PF08544">
    <property type="entry name" value="GHMP_kinases_C"/>
    <property type="match status" value="1"/>
</dbReference>
<dbReference type="InterPro" id="IPR013750">
    <property type="entry name" value="GHMP_kinase_C_dom"/>
</dbReference>
<feature type="active site" evidence="10">
    <location>
        <position position="138"/>
    </location>
</feature>
<evidence type="ECO:0000313" key="13">
    <source>
        <dbReference type="EMBL" id="MBW8640224.1"/>
    </source>
</evidence>
<keyword evidence="4 10" id="KW-0808">Transferase</keyword>
<evidence type="ECO:0000259" key="11">
    <source>
        <dbReference type="Pfam" id="PF00288"/>
    </source>
</evidence>
<dbReference type="NCBIfam" id="TIGR00154">
    <property type="entry name" value="ispE"/>
    <property type="match status" value="1"/>
</dbReference>
<comment type="function">
    <text evidence="10">Catalyzes the phosphorylation of the position 2 hydroxy group of 4-diphosphocytidyl-2C-methyl-D-erythritol.</text>
</comment>
<evidence type="ECO:0000256" key="1">
    <source>
        <dbReference type="ARBA" id="ARBA00009684"/>
    </source>
</evidence>
<evidence type="ECO:0000256" key="8">
    <source>
        <dbReference type="ARBA" id="ARBA00023229"/>
    </source>
</evidence>